<dbReference type="EMBL" id="PQXJ01000725">
    <property type="protein sequence ID" value="TGO44875.1"/>
    <property type="molecule type" value="Genomic_DNA"/>
</dbReference>
<evidence type="ECO:0000313" key="1">
    <source>
        <dbReference type="EMBL" id="TGO44875.1"/>
    </source>
</evidence>
<organism evidence="1 2">
    <name type="scientific">Botryotinia narcissicola</name>
    <dbReference type="NCBI Taxonomy" id="278944"/>
    <lineage>
        <taxon>Eukaryota</taxon>
        <taxon>Fungi</taxon>
        <taxon>Dikarya</taxon>
        <taxon>Ascomycota</taxon>
        <taxon>Pezizomycotina</taxon>
        <taxon>Leotiomycetes</taxon>
        <taxon>Helotiales</taxon>
        <taxon>Sclerotiniaceae</taxon>
        <taxon>Botryotinia</taxon>
    </lineage>
</organism>
<accession>A0A4Z1H7T3</accession>
<reference evidence="1 2" key="1">
    <citation type="submission" date="2017-12" db="EMBL/GenBank/DDBJ databases">
        <title>Comparative genomics of Botrytis spp.</title>
        <authorList>
            <person name="Valero-Jimenez C.A."/>
            <person name="Tapia P."/>
            <person name="Veloso J."/>
            <person name="Silva-Moreno E."/>
            <person name="Staats M."/>
            <person name="Valdes J.H."/>
            <person name="Van Kan J.A.L."/>
        </authorList>
    </citation>
    <scope>NUCLEOTIDE SEQUENCE [LARGE SCALE GENOMIC DNA]</scope>
    <source>
        <strain evidence="1 2">MUCL2120</strain>
    </source>
</reference>
<name>A0A4Z1H7T3_9HELO</name>
<sequence length="138" mass="15037">MKLLMGVSLMTRNPMDITGLSRLVGSLISKLFMITLPSVTFIDDVTGEWVEVCATSGIGVTSIFTMESSPSDQLVVPYFKTQEGGKAGVWEGDKGLVTDGCRLFLATGHFENSAVYANKPSQKDLTLVDMSFIESRFK</sequence>
<gene>
    <name evidence="1" type="ORF">BOTNAR_0728g00030</name>
</gene>
<evidence type="ECO:0000313" key="2">
    <source>
        <dbReference type="Proteomes" id="UP000297452"/>
    </source>
</evidence>
<keyword evidence="2" id="KW-1185">Reference proteome</keyword>
<protein>
    <submittedName>
        <fullName evidence="1">Uncharacterized protein</fullName>
    </submittedName>
</protein>
<dbReference type="Proteomes" id="UP000297452">
    <property type="component" value="Unassembled WGS sequence"/>
</dbReference>
<dbReference type="STRING" id="278944.A0A4Z1H7T3"/>
<proteinExistence type="predicted"/>
<comment type="caution">
    <text evidence="1">The sequence shown here is derived from an EMBL/GenBank/DDBJ whole genome shotgun (WGS) entry which is preliminary data.</text>
</comment>
<dbReference type="AlphaFoldDB" id="A0A4Z1H7T3"/>